<comment type="similarity">
    <text evidence="6">Belongs to the methyltransferase superfamily. RsmI family.</text>
</comment>
<keyword evidence="2 6" id="KW-0698">rRNA processing</keyword>
<dbReference type="CDD" id="cd11648">
    <property type="entry name" value="RsmI"/>
    <property type="match status" value="1"/>
</dbReference>
<reference evidence="8" key="1">
    <citation type="journal article" date="2020" name="mSystems">
        <title>Genome- and Community-Level Interaction Insights into Carbon Utilization and Element Cycling Functions of Hydrothermarchaeota in Hydrothermal Sediment.</title>
        <authorList>
            <person name="Zhou Z."/>
            <person name="Liu Y."/>
            <person name="Xu W."/>
            <person name="Pan J."/>
            <person name="Luo Z.H."/>
            <person name="Li M."/>
        </authorList>
    </citation>
    <scope>NUCLEOTIDE SEQUENCE [LARGE SCALE GENOMIC DNA]</scope>
    <source>
        <strain evidence="8">HyVt-92</strain>
    </source>
</reference>
<organism evidence="8">
    <name type="scientific">Aerophobetes bacterium</name>
    <dbReference type="NCBI Taxonomy" id="2030807"/>
    <lineage>
        <taxon>Bacteria</taxon>
        <taxon>Candidatus Aerophobota</taxon>
    </lineage>
</organism>
<dbReference type="GO" id="GO:0070677">
    <property type="term" value="F:rRNA (cytosine-2'-O-)-methyltransferase activity"/>
    <property type="evidence" value="ECO:0007669"/>
    <property type="project" value="UniProtKB-UniRule"/>
</dbReference>
<dbReference type="Pfam" id="PF00590">
    <property type="entry name" value="TP_methylase"/>
    <property type="match status" value="1"/>
</dbReference>
<sequence>MSEKKEAGILYLVGTPIGNLEDVSFRVLRVLKEVDLIAAEDTRHTRKLLSHYDIHTPLTSFFEHNERKKTAYIIEKIKEGKNVALVSKAGMPCVSDPGFYLVEKAVEEKIRIVPVPGPSALLLALVVSGLPTESFVFEGFLGRTKKERVKKLKLLSQERRTIVIYEAPHRIKKLLPEIREILGDRRIVVARELTKKFEEVIRGKVSEVEEVFSGREPKGEFTLVIEGAK</sequence>
<comment type="subcellular location">
    <subcellularLocation>
        <location evidence="6">Cytoplasm</location>
    </subcellularLocation>
</comment>
<dbReference type="PANTHER" id="PTHR46111:SF1">
    <property type="entry name" value="RIBOSOMAL RNA SMALL SUBUNIT METHYLTRANSFERASE I"/>
    <property type="match status" value="1"/>
</dbReference>
<proteinExistence type="inferred from homology"/>
<protein>
    <recommendedName>
        <fullName evidence="6">Ribosomal RNA small subunit methyltransferase I</fullName>
        <ecNumber evidence="6">2.1.1.198</ecNumber>
    </recommendedName>
    <alternativeName>
        <fullName evidence="6">16S rRNA 2'-O-ribose C1402 methyltransferase</fullName>
    </alternativeName>
    <alternativeName>
        <fullName evidence="6">rRNA (cytidine-2'-O-)-methyltransferase RsmI</fullName>
    </alternativeName>
</protein>
<dbReference type="AlphaFoldDB" id="A0A7V5HYE6"/>
<evidence type="ECO:0000256" key="1">
    <source>
        <dbReference type="ARBA" id="ARBA00022490"/>
    </source>
</evidence>
<dbReference type="EC" id="2.1.1.198" evidence="6"/>
<evidence type="ECO:0000256" key="3">
    <source>
        <dbReference type="ARBA" id="ARBA00022603"/>
    </source>
</evidence>
<comment type="caution">
    <text evidence="8">The sequence shown here is derived from an EMBL/GenBank/DDBJ whole genome shotgun (WGS) entry which is preliminary data.</text>
</comment>
<dbReference type="InterPro" id="IPR035996">
    <property type="entry name" value="4pyrrol_Methylase_sf"/>
</dbReference>
<dbReference type="HAMAP" id="MF_01877">
    <property type="entry name" value="16SrRNA_methyltr_I"/>
    <property type="match status" value="1"/>
</dbReference>
<dbReference type="GO" id="GO:0005737">
    <property type="term" value="C:cytoplasm"/>
    <property type="evidence" value="ECO:0007669"/>
    <property type="project" value="UniProtKB-SubCell"/>
</dbReference>
<dbReference type="SUPFAM" id="SSF53790">
    <property type="entry name" value="Tetrapyrrole methylase"/>
    <property type="match status" value="1"/>
</dbReference>
<evidence type="ECO:0000259" key="7">
    <source>
        <dbReference type="Pfam" id="PF00590"/>
    </source>
</evidence>
<dbReference type="FunFam" id="3.30.950.10:FF:000002">
    <property type="entry name" value="Ribosomal RNA small subunit methyltransferase I"/>
    <property type="match status" value="1"/>
</dbReference>
<keyword evidence="1 6" id="KW-0963">Cytoplasm</keyword>
<evidence type="ECO:0000256" key="5">
    <source>
        <dbReference type="ARBA" id="ARBA00022691"/>
    </source>
</evidence>
<name>A0A7V5HYE6_UNCAE</name>
<evidence type="ECO:0000256" key="2">
    <source>
        <dbReference type="ARBA" id="ARBA00022552"/>
    </source>
</evidence>
<dbReference type="Gene3D" id="3.30.950.10">
    <property type="entry name" value="Methyltransferase, Cobalt-precorrin-4 Transmethylase, Domain 2"/>
    <property type="match status" value="1"/>
</dbReference>
<comment type="catalytic activity">
    <reaction evidence="6">
        <text>cytidine(1402) in 16S rRNA + S-adenosyl-L-methionine = 2'-O-methylcytidine(1402) in 16S rRNA + S-adenosyl-L-homocysteine + H(+)</text>
        <dbReference type="Rhea" id="RHEA:42924"/>
        <dbReference type="Rhea" id="RHEA-COMP:10285"/>
        <dbReference type="Rhea" id="RHEA-COMP:10286"/>
        <dbReference type="ChEBI" id="CHEBI:15378"/>
        <dbReference type="ChEBI" id="CHEBI:57856"/>
        <dbReference type="ChEBI" id="CHEBI:59789"/>
        <dbReference type="ChEBI" id="CHEBI:74495"/>
        <dbReference type="ChEBI" id="CHEBI:82748"/>
        <dbReference type="EC" id="2.1.1.198"/>
    </reaction>
</comment>
<dbReference type="Gene3D" id="3.40.1010.10">
    <property type="entry name" value="Cobalt-precorrin-4 Transmethylase, Domain 1"/>
    <property type="match status" value="1"/>
</dbReference>
<dbReference type="InterPro" id="IPR014776">
    <property type="entry name" value="4pyrrole_Mease_sub2"/>
</dbReference>
<dbReference type="InterPro" id="IPR008189">
    <property type="entry name" value="rRNA_ssu_MeTfrase_I"/>
</dbReference>
<keyword evidence="5 6" id="KW-0949">S-adenosyl-L-methionine</keyword>
<accession>A0A7V5HYE6</accession>
<dbReference type="InterPro" id="IPR014777">
    <property type="entry name" value="4pyrrole_Mease_sub1"/>
</dbReference>
<comment type="function">
    <text evidence="6">Catalyzes the 2'-O-methylation of the ribose of cytidine 1402 (C1402) in 16S rRNA.</text>
</comment>
<dbReference type="InterPro" id="IPR000878">
    <property type="entry name" value="4pyrrol_Mease"/>
</dbReference>
<evidence type="ECO:0000256" key="6">
    <source>
        <dbReference type="HAMAP-Rule" id="MF_01877"/>
    </source>
</evidence>
<evidence type="ECO:0000256" key="4">
    <source>
        <dbReference type="ARBA" id="ARBA00022679"/>
    </source>
</evidence>
<feature type="domain" description="Tetrapyrrole methylase" evidence="7">
    <location>
        <begin position="10"/>
        <end position="208"/>
    </location>
</feature>
<dbReference type="PANTHER" id="PTHR46111">
    <property type="entry name" value="RIBOSOMAL RNA SMALL SUBUNIT METHYLTRANSFERASE I"/>
    <property type="match status" value="1"/>
</dbReference>
<evidence type="ECO:0000313" key="8">
    <source>
        <dbReference type="EMBL" id="HHF98238.1"/>
    </source>
</evidence>
<dbReference type="NCBIfam" id="TIGR00096">
    <property type="entry name" value="16S rRNA (cytidine(1402)-2'-O)-methyltransferase"/>
    <property type="match status" value="1"/>
</dbReference>
<keyword evidence="3 6" id="KW-0489">Methyltransferase</keyword>
<keyword evidence="4 6" id="KW-0808">Transferase</keyword>
<gene>
    <name evidence="6 8" type="primary">rsmI</name>
    <name evidence="8" type="ORF">ENL39_01975</name>
</gene>
<dbReference type="PIRSF" id="PIRSF005917">
    <property type="entry name" value="MTase_YraL"/>
    <property type="match status" value="1"/>
</dbReference>
<dbReference type="Proteomes" id="UP000886070">
    <property type="component" value="Unassembled WGS sequence"/>
</dbReference>
<dbReference type="EMBL" id="DRTT01000060">
    <property type="protein sequence ID" value="HHF98238.1"/>
    <property type="molecule type" value="Genomic_DNA"/>
</dbReference>
<dbReference type="FunFam" id="3.40.1010.10:FF:000002">
    <property type="entry name" value="Ribosomal RNA small subunit methyltransferase I"/>
    <property type="match status" value="1"/>
</dbReference>